<name>A0A4P7XGC8_9ALTE</name>
<dbReference type="SUPFAM" id="SSF56719">
    <property type="entry name" value="Type II DNA topoisomerase"/>
    <property type="match status" value="1"/>
</dbReference>
<evidence type="ECO:0000256" key="1">
    <source>
        <dbReference type="ARBA" id="ARBA00000185"/>
    </source>
</evidence>
<proteinExistence type="predicted"/>
<keyword evidence="2" id="KW-0413">Isomerase</keyword>
<organism evidence="3 4">
    <name type="scientific">Hydrocarboniclastica marina</name>
    <dbReference type="NCBI Taxonomy" id="2259620"/>
    <lineage>
        <taxon>Bacteria</taxon>
        <taxon>Pseudomonadati</taxon>
        <taxon>Pseudomonadota</taxon>
        <taxon>Gammaproteobacteria</taxon>
        <taxon>Alteromonadales</taxon>
        <taxon>Alteromonadaceae</taxon>
        <taxon>Hydrocarboniclastica</taxon>
    </lineage>
</organism>
<dbReference type="GO" id="GO:0003677">
    <property type="term" value="F:DNA binding"/>
    <property type="evidence" value="ECO:0007669"/>
    <property type="project" value="InterPro"/>
</dbReference>
<dbReference type="RefSeq" id="WP_136548771.1">
    <property type="nucleotide sequence ID" value="NZ_CP031093.1"/>
</dbReference>
<evidence type="ECO:0000313" key="3">
    <source>
        <dbReference type="EMBL" id="QCF26049.1"/>
    </source>
</evidence>
<accession>A0A4P7XGC8</accession>
<dbReference type="InterPro" id="IPR013760">
    <property type="entry name" value="Topo_IIA-like_dom_sf"/>
</dbReference>
<dbReference type="EMBL" id="CP031093">
    <property type="protein sequence ID" value="QCF26049.1"/>
    <property type="molecule type" value="Genomic_DNA"/>
</dbReference>
<keyword evidence="4" id="KW-1185">Reference proteome</keyword>
<dbReference type="Proteomes" id="UP000298049">
    <property type="component" value="Chromosome"/>
</dbReference>
<keyword evidence="2" id="KW-0799">Topoisomerase</keyword>
<dbReference type="GO" id="GO:0003918">
    <property type="term" value="F:DNA topoisomerase type II (double strand cut, ATP-hydrolyzing) activity"/>
    <property type="evidence" value="ECO:0007669"/>
    <property type="project" value="UniProtKB-EC"/>
</dbReference>
<sequence length="73" mass="8333">MNAQRPYENIPDVRDGLNVKERTVLYCLKELEEARDGRNVPTAMLYGRVVEHVDMSIDELQAILQRFVGVGNS</sequence>
<protein>
    <submittedName>
        <fullName evidence="3">Uncharacterized protein</fullName>
    </submittedName>
</protein>
<dbReference type="GO" id="GO:0005524">
    <property type="term" value="F:ATP binding"/>
    <property type="evidence" value="ECO:0007669"/>
    <property type="project" value="InterPro"/>
</dbReference>
<comment type="catalytic activity">
    <reaction evidence="1">
        <text>ATP-dependent breakage, passage and rejoining of double-stranded DNA.</text>
        <dbReference type="EC" id="5.6.2.2"/>
    </reaction>
</comment>
<dbReference type="InterPro" id="IPR013758">
    <property type="entry name" value="Topo_IIA_A/C_ab"/>
</dbReference>
<evidence type="ECO:0000313" key="4">
    <source>
        <dbReference type="Proteomes" id="UP000298049"/>
    </source>
</evidence>
<dbReference type="KEGG" id="hmi:soil367_08985"/>
<gene>
    <name evidence="3" type="ORF">soil367_08985</name>
</gene>
<dbReference type="AlphaFoldDB" id="A0A4P7XGC8"/>
<dbReference type="OrthoDB" id="6183496at2"/>
<dbReference type="Gene3D" id="3.90.199.10">
    <property type="entry name" value="Topoisomerase II, domain 5"/>
    <property type="match status" value="1"/>
</dbReference>
<evidence type="ECO:0000256" key="2">
    <source>
        <dbReference type="ARBA" id="ARBA00023029"/>
    </source>
</evidence>
<dbReference type="GO" id="GO:0006265">
    <property type="term" value="P:DNA topological change"/>
    <property type="evidence" value="ECO:0007669"/>
    <property type="project" value="InterPro"/>
</dbReference>
<reference evidence="3 4" key="1">
    <citation type="submission" date="2018-07" db="EMBL/GenBank/DDBJ databases">
        <title>Marsedoiliclastica nanhaica gen. nov. sp. nov., a novel marine hydrocarbonoclastic bacterium isolated from an in-situ enriched hydrocarbon-degrading consortium in deep-sea sediment.</title>
        <authorList>
            <person name="Dong C."/>
            <person name="Ma T."/>
            <person name="Liu R."/>
            <person name="Shao Z."/>
        </authorList>
    </citation>
    <scope>NUCLEOTIDE SEQUENCE [LARGE SCALE GENOMIC DNA]</scope>
    <source>
        <strain evidence="4">soil36-7</strain>
    </source>
</reference>